<name>A0A9P6WGJ8_9ASCO</name>
<reference evidence="1" key="1">
    <citation type="submission" date="2020-11" db="EMBL/GenBank/DDBJ databases">
        <title>Kefir isolates.</title>
        <authorList>
            <person name="Marcisauskas S."/>
            <person name="Kim Y."/>
            <person name="Blasche S."/>
        </authorList>
    </citation>
    <scope>NUCLEOTIDE SEQUENCE</scope>
    <source>
        <strain evidence="1">Olga-1</strain>
    </source>
</reference>
<dbReference type="AlphaFoldDB" id="A0A9P6WGJ8"/>
<evidence type="ECO:0000313" key="2">
    <source>
        <dbReference type="Proteomes" id="UP000697127"/>
    </source>
</evidence>
<proteinExistence type="predicted"/>
<dbReference type="OrthoDB" id="3996041at2759"/>
<evidence type="ECO:0000313" key="1">
    <source>
        <dbReference type="EMBL" id="KAG0686324.1"/>
    </source>
</evidence>
<dbReference type="Proteomes" id="UP000697127">
    <property type="component" value="Unassembled WGS sequence"/>
</dbReference>
<dbReference type="EMBL" id="PUHW01000604">
    <property type="protein sequence ID" value="KAG0686324.1"/>
    <property type="molecule type" value="Genomic_DNA"/>
</dbReference>
<accession>A0A9P6WGJ8</accession>
<organism evidence="1 2">
    <name type="scientific">Pichia californica</name>
    <dbReference type="NCBI Taxonomy" id="460514"/>
    <lineage>
        <taxon>Eukaryota</taxon>
        <taxon>Fungi</taxon>
        <taxon>Dikarya</taxon>
        <taxon>Ascomycota</taxon>
        <taxon>Saccharomycotina</taxon>
        <taxon>Pichiomycetes</taxon>
        <taxon>Pichiales</taxon>
        <taxon>Pichiaceae</taxon>
        <taxon>Pichia</taxon>
    </lineage>
</organism>
<keyword evidence="2" id="KW-1185">Reference proteome</keyword>
<sequence>MSIVVNNNVSLADKEEHVKVFDREHRVSVVEENCELPGLGLSKVISYKGDDEDEEQTEGEHDYYNNNYVFIPSVSCDNYDSVNVYGHNQM</sequence>
<protein>
    <submittedName>
        <fullName evidence="1">Uncharacterized protein</fullName>
    </submittedName>
</protein>
<gene>
    <name evidence="1" type="ORF">C6P40_004478</name>
</gene>
<comment type="caution">
    <text evidence="1">The sequence shown here is derived from an EMBL/GenBank/DDBJ whole genome shotgun (WGS) entry which is preliminary data.</text>
</comment>